<evidence type="ECO:0000256" key="1">
    <source>
        <dbReference type="SAM" id="SignalP"/>
    </source>
</evidence>
<proteinExistence type="predicted"/>
<feature type="chain" id="PRO_5036481033" evidence="1">
    <location>
        <begin position="23"/>
        <end position="135"/>
    </location>
</feature>
<evidence type="ECO:0000313" key="3">
    <source>
        <dbReference type="Proteomes" id="UP000314982"/>
    </source>
</evidence>
<keyword evidence="3" id="KW-1185">Reference proteome</keyword>
<keyword evidence="1" id="KW-0732">Signal</keyword>
<dbReference type="Ensembl" id="ENSHHUT00000092379.1">
    <property type="protein sequence ID" value="ENSHHUP00000089600.1"/>
    <property type="gene ID" value="ENSHHUG00000051725.1"/>
</dbReference>
<evidence type="ECO:0000313" key="2">
    <source>
        <dbReference type="Ensembl" id="ENSHHUP00000089600.1"/>
    </source>
</evidence>
<dbReference type="AlphaFoldDB" id="A0A4W5RTQ9"/>
<accession>A0A4W5RTQ9</accession>
<dbReference type="STRING" id="62062.ENSHHUP00000089600"/>
<feature type="signal peptide" evidence="1">
    <location>
        <begin position="1"/>
        <end position="22"/>
    </location>
</feature>
<dbReference type="GeneTree" id="ENSGT01120000275535"/>
<protein>
    <submittedName>
        <fullName evidence="2">Uncharacterized protein</fullName>
    </submittedName>
</protein>
<sequence>MLAHSSFLLLLCLARLPTSSSALPFEQRGFWDFAMDSDVGGMMSMMRDEEEGSAIEELPPPELPSCPFGCQCQRRVVQCSDLGECVSHRKPEALLCLCVYVCAYAIVQVYQCGYLKPGKDVFWRQERVQLVGVIL</sequence>
<reference evidence="3" key="1">
    <citation type="submission" date="2018-06" db="EMBL/GenBank/DDBJ databases">
        <title>Genome assembly of Danube salmon.</title>
        <authorList>
            <person name="Macqueen D.J."/>
            <person name="Gundappa M.K."/>
        </authorList>
    </citation>
    <scope>NUCLEOTIDE SEQUENCE [LARGE SCALE GENOMIC DNA]</scope>
</reference>
<reference evidence="2" key="3">
    <citation type="submission" date="2025-09" db="UniProtKB">
        <authorList>
            <consortium name="Ensembl"/>
        </authorList>
    </citation>
    <scope>IDENTIFICATION</scope>
</reference>
<organism evidence="2 3">
    <name type="scientific">Hucho hucho</name>
    <name type="common">huchen</name>
    <dbReference type="NCBI Taxonomy" id="62062"/>
    <lineage>
        <taxon>Eukaryota</taxon>
        <taxon>Metazoa</taxon>
        <taxon>Chordata</taxon>
        <taxon>Craniata</taxon>
        <taxon>Vertebrata</taxon>
        <taxon>Euteleostomi</taxon>
        <taxon>Actinopterygii</taxon>
        <taxon>Neopterygii</taxon>
        <taxon>Teleostei</taxon>
        <taxon>Protacanthopterygii</taxon>
        <taxon>Salmoniformes</taxon>
        <taxon>Salmonidae</taxon>
        <taxon>Salmoninae</taxon>
        <taxon>Hucho</taxon>
    </lineage>
</organism>
<dbReference type="Proteomes" id="UP000314982">
    <property type="component" value="Unassembled WGS sequence"/>
</dbReference>
<name>A0A4W5RTQ9_9TELE</name>
<reference evidence="2" key="2">
    <citation type="submission" date="2025-08" db="UniProtKB">
        <authorList>
            <consortium name="Ensembl"/>
        </authorList>
    </citation>
    <scope>IDENTIFICATION</scope>
</reference>